<evidence type="ECO:0000313" key="3">
    <source>
        <dbReference type="Proteomes" id="UP000054217"/>
    </source>
</evidence>
<feature type="transmembrane region" description="Helical" evidence="1">
    <location>
        <begin position="79"/>
        <end position="101"/>
    </location>
</feature>
<dbReference type="EMBL" id="KN831955">
    <property type="protein sequence ID" value="KIO09275.1"/>
    <property type="molecule type" value="Genomic_DNA"/>
</dbReference>
<reference evidence="3" key="2">
    <citation type="submission" date="2015-01" db="EMBL/GenBank/DDBJ databases">
        <title>Evolutionary Origins and Diversification of the Mycorrhizal Mutualists.</title>
        <authorList>
            <consortium name="DOE Joint Genome Institute"/>
            <consortium name="Mycorrhizal Genomics Consortium"/>
            <person name="Kohler A."/>
            <person name="Kuo A."/>
            <person name="Nagy L.G."/>
            <person name="Floudas D."/>
            <person name="Copeland A."/>
            <person name="Barry K.W."/>
            <person name="Cichocki N."/>
            <person name="Veneault-Fourrey C."/>
            <person name="LaButti K."/>
            <person name="Lindquist E.A."/>
            <person name="Lipzen A."/>
            <person name="Lundell T."/>
            <person name="Morin E."/>
            <person name="Murat C."/>
            <person name="Riley R."/>
            <person name="Ohm R."/>
            <person name="Sun H."/>
            <person name="Tunlid A."/>
            <person name="Henrissat B."/>
            <person name="Grigoriev I.V."/>
            <person name="Hibbett D.S."/>
            <person name="Martin F."/>
        </authorList>
    </citation>
    <scope>NUCLEOTIDE SEQUENCE [LARGE SCALE GENOMIC DNA]</scope>
    <source>
        <strain evidence="3">Marx 270</strain>
    </source>
</reference>
<dbReference type="HOGENOM" id="CLU_1741322_0_0_1"/>
<keyword evidence="3" id="KW-1185">Reference proteome</keyword>
<organism evidence="2 3">
    <name type="scientific">Pisolithus tinctorius Marx 270</name>
    <dbReference type="NCBI Taxonomy" id="870435"/>
    <lineage>
        <taxon>Eukaryota</taxon>
        <taxon>Fungi</taxon>
        <taxon>Dikarya</taxon>
        <taxon>Basidiomycota</taxon>
        <taxon>Agaricomycotina</taxon>
        <taxon>Agaricomycetes</taxon>
        <taxon>Agaricomycetidae</taxon>
        <taxon>Boletales</taxon>
        <taxon>Sclerodermatineae</taxon>
        <taxon>Pisolithaceae</taxon>
        <taxon>Pisolithus</taxon>
    </lineage>
</organism>
<name>A0A0C3P7B0_PISTI</name>
<dbReference type="InParanoid" id="A0A0C3P7B0"/>
<reference evidence="2 3" key="1">
    <citation type="submission" date="2014-04" db="EMBL/GenBank/DDBJ databases">
        <authorList>
            <consortium name="DOE Joint Genome Institute"/>
            <person name="Kuo A."/>
            <person name="Kohler A."/>
            <person name="Costa M.D."/>
            <person name="Nagy L.G."/>
            <person name="Floudas D."/>
            <person name="Copeland A."/>
            <person name="Barry K.W."/>
            <person name="Cichocki N."/>
            <person name="Veneault-Fourrey C."/>
            <person name="LaButti K."/>
            <person name="Lindquist E.A."/>
            <person name="Lipzen A."/>
            <person name="Lundell T."/>
            <person name="Morin E."/>
            <person name="Murat C."/>
            <person name="Sun H."/>
            <person name="Tunlid A."/>
            <person name="Henrissat B."/>
            <person name="Grigoriev I.V."/>
            <person name="Hibbett D.S."/>
            <person name="Martin F."/>
            <person name="Nordberg H.P."/>
            <person name="Cantor M.N."/>
            <person name="Hua S.X."/>
        </authorList>
    </citation>
    <scope>NUCLEOTIDE SEQUENCE [LARGE SCALE GENOMIC DNA]</scope>
    <source>
        <strain evidence="2 3">Marx 270</strain>
    </source>
</reference>
<feature type="transmembrane region" description="Helical" evidence="1">
    <location>
        <begin position="131"/>
        <end position="149"/>
    </location>
</feature>
<evidence type="ECO:0000313" key="2">
    <source>
        <dbReference type="EMBL" id="KIO09275.1"/>
    </source>
</evidence>
<evidence type="ECO:0000256" key="1">
    <source>
        <dbReference type="SAM" id="Phobius"/>
    </source>
</evidence>
<dbReference type="AlphaFoldDB" id="A0A0C3P7B0"/>
<proteinExistence type="predicted"/>
<keyword evidence="1" id="KW-0812">Transmembrane</keyword>
<dbReference type="Proteomes" id="UP000054217">
    <property type="component" value="Unassembled WGS sequence"/>
</dbReference>
<sequence>MCGTNNSRDRRREDSVWRSSDWSRAPSLPRFPALSVRSWTYVGFLPRSSLLLLQVRSGFVRAYCFHGTRNQKMQRSPGLWLWFFCFPTPASICSRPGLLAYHSSLPQITPTTVVSDSSTTAASASSSASQISSITVIATFILLVLAAYCF</sequence>
<protein>
    <submittedName>
        <fullName evidence="2">Uncharacterized protein</fullName>
    </submittedName>
</protein>
<keyword evidence="1" id="KW-0472">Membrane</keyword>
<gene>
    <name evidence="2" type="ORF">M404DRAFT_309284</name>
</gene>
<accession>A0A0C3P7B0</accession>
<keyword evidence="1" id="KW-1133">Transmembrane helix</keyword>